<name>A0A370SHG1_PSEJE</name>
<organism evidence="2 3">
    <name type="scientific">Pseudomonas jessenii</name>
    <dbReference type="NCBI Taxonomy" id="77298"/>
    <lineage>
        <taxon>Bacteria</taxon>
        <taxon>Pseudomonadati</taxon>
        <taxon>Pseudomonadota</taxon>
        <taxon>Gammaproteobacteria</taxon>
        <taxon>Pseudomonadales</taxon>
        <taxon>Pseudomonadaceae</taxon>
        <taxon>Pseudomonas</taxon>
    </lineage>
</organism>
<dbReference type="Proteomes" id="UP000255365">
    <property type="component" value="Unassembled WGS sequence"/>
</dbReference>
<feature type="transmembrane region" description="Helical" evidence="1">
    <location>
        <begin position="45"/>
        <end position="69"/>
    </location>
</feature>
<feature type="transmembrane region" description="Helical" evidence="1">
    <location>
        <begin position="81"/>
        <end position="99"/>
    </location>
</feature>
<keyword evidence="1" id="KW-0812">Transmembrane</keyword>
<accession>A0A370SHG1</accession>
<evidence type="ECO:0000256" key="1">
    <source>
        <dbReference type="SAM" id="Phobius"/>
    </source>
</evidence>
<protein>
    <submittedName>
        <fullName evidence="2">Uncharacterized protein</fullName>
    </submittedName>
</protein>
<reference evidence="2 3" key="1">
    <citation type="submission" date="2018-07" db="EMBL/GenBank/DDBJ databases">
        <title>Genome sequencing of rice bacterial endophytes.</title>
        <authorList>
            <person name="Venturi V."/>
        </authorList>
    </citation>
    <scope>NUCLEOTIDE SEQUENCE [LARGE SCALE GENOMIC DNA]</scope>
    <source>
        <strain evidence="2 3">E2333</strain>
    </source>
</reference>
<keyword evidence="1" id="KW-1133">Transmembrane helix</keyword>
<dbReference type="EMBL" id="QRAV01000008">
    <property type="protein sequence ID" value="RDL19173.1"/>
    <property type="molecule type" value="Genomic_DNA"/>
</dbReference>
<keyword evidence="1" id="KW-0472">Membrane</keyword>
<gene>
    <name evidence="2" type="ORF">DEU51_10877</name>
</gene>
<feature type="transmembrane region" description="Helical" evidence="1">
    <location>
        <begin position="12"/>
        <end position="33"/>
    </location>
</feature>
<feature type="transmembrane region" description="Helical" evidence="1">
    <location>
        <begin position="111"/>
        <end position="129"/>
    </location>
</feature>
<dbReference type="AlphaFoldDB" id="A0A370SHG1"/>
<proteinExistence type="predicted"/>
<evidence type="ECO:0000313" key="3">
    <source>
        <dbReference type="Proteomes" id="UP000255365"/>
    </source>
</evidence>
<sequence>MPMNRTYKYPSYIYPLFLAITSVTGIFTIINNLELNKYQMDRDSVGLPISVIIIIWAVLTLAHMIQIVILKNKSTRNHTGLLINIPIYLIAASSLLILADRTIYWAVPDHAVISILYGACTIVFMDFQLRTLAQLK</sequence>
<evidence type="ECO:0000313" key="2">
    <source>
        <dbReference type="EMBL" id="RDL19173.1"/>
    </source>
</evidence>
<comment type="caution">
    <text evidence="2">The sequence shown here is derived from an EMBL/GenBank/DDBJ whole genome shotgun (WGS) entry which is preliminary data.</text>
</comment>